<proteinExistence type="predicted"/>
<evidence type="ECO:0000259" key="1">
    <source>
        <dbReference type="Pfam" id="PF05548"/>
    </source>
</evidence>
<evidence type="ECO:0000313" key="3">
    <source>
        <dbReference type="Proteomes" id="UP001165090"/>
    </source>
</evidence>
<protein>
    <recommendedName>
        <fullName evidence="1">Peptidase M11 gametolysin domain-containing protein</fullName>
    </recommendedName>
</protein>
<keyword evidence="3" id="KW-1185">Reference proteome</keyword>
<gene>
    <name evidence="2" type="ORF">VaNZ11_006582</name>
</gene>
<dbReference type="InterPro" id="IPR008752">
    <property type="entry name" value="Peptidase_M11"/>
</dbReference>
<dbReference type="EMBL" id="BSDZ01000015">
    <property type="protein sequence ID" value="GLI63580.1"/>
    <property type="molecule type" value="Genomic_DNA"/>
</dbReference>
<feature type="domain" description="Peptidase M11 gametolysin" evidence="1">
    <location>
        <begin position="2"/>
        <end position="76"/>
    </location>
</feature>
<evidence type="ECO:0000313" key="2">
    <source>
        <dbReference type="EMBL" id="GLI63580.1"/>
    </source>
</evidence>
<accession>A0ABQ5S116</accession>
<name>A0ABQ5S116_9CHLO</name>
<comment type="caution">
    <text evidence="2">The sequence shown here is derived from an EMBL/GenBank/DDBJ whole genome shotgun (WGS) entry which is preliminary data.</text>
</comment>
<sequence>MVTELYMGPNGDGNGGVAEKFKKYSYGKFGIRYFQAAVVKPGCSTAITRGCSWWAIASGTTGPAVLSTVHVPHLRGSTRAAKCVSLGGYSTTAREESVAAVC</sequence>
<reference evidence="2 3" key="1">
    <citation type="journal article" date="2023" name="IScience">
        <title>Expanded male sex-determining region conserved during the evolution of homothallism in the green alga Volvox.</title>
        <authorList>
            <person name="Yamamoto K."/>
            <person name="Matsuzaki R."/>
            <person name="Mahakham W."/>
            <person name="Heman W."/>
            <person name="Sekimoto H."/>
            <person name="Kawachi M."/>
            <person name="Minakuchi Y."/>
            <person name="Toyoda A."/>
            <person name="Nozaki H."/>
        </authorList>
    </citation>
    <scope>NUCLEOTIDE SEQUENCE [LARGE SCALE GENOMIC DNA]</scope>
    <source>
        <strain evidence="2 3">NIES-4468</strain>
    </source>
</reference>
<dbReference type="Pfam" id="PF05548">
    <property type="entry name" value="Peptidase_M11"/>
    <property type="match status" value="1"/>
</dbReference>
<dbReference type="Proteomes" id="UP001165090">
    <property type="component" value="Unassembled WGS sequence"/>
</dbReference>
<organism evidence="2 3">
    <name type="scientific">Volvox africanus</name>
    <dbReference type="NCBI Taxonomy" id="51714"/>
    <lineage>
        <taxon>Eukaryota</taxon>
        <taxon>Viridiplantae</taxon>
        <taxon>Chlorophyta</taxon>
        <taxon>core chlorophytes</taxon>
        <taxon>Chlorophyceae</taxon>
        <taxon>CS clade</taxon>
        <taxon>Chlamydomonadales</taxon>
        <taxon>Volvocaceae</taxon>
        <taxon>Volvox</taxon>
    </lineage>
</organism>